<keyword evidence="3" id="KW-1003">Cell membrane</keyword>
<dbReference type="OrthoDB" id="8585214at2"/>
<comment type="subcellular location">
    <subcellularLocation>
        <location evidence="1 7">Cell membrane</location>
        <topology evidence="1 7">Multi-pass membrane protein</topology>
    </subcellularLocation>
</comment>
<evidence type="ECO:0000256" key="3">
    <source>
        <dbReference type="ARBA" id="ARBA00022475"/>
    </source>
</evidence>
<dbReference type="CDD" id="cd06261">
    <property type="entry name" value="TM_PBP2"/>
    <property type="match status" value="1"/>
</dbReference>
<keyword evidence="4 7" id="KW-0812">Transmembrane</keyword>
<proteinExistence type="inferred from homology"/>
<evidence type="ECO:0000256" key="1">
    <source>
        <dbReference type="ARBA" id="ARBA00004651"/>
    </source>
</evidence>
<accession>A0A1W1X5N1</accession>
<dbReference type="GO" id="GO:0055085">
    <property type="term" value="P:transmembrane transport"/>
    <property type="evidence" value="ECO:0007669"/>
    <property type="project" value="InterPro"/>
</dbReference>
<keyword evidence="10" id="KW-1185">Reference proteome</keyword>
<feature type="transmembrane region" description="Helical" evidence="7">
    <location>
        <begin position="259"/>
        <end position="279"/>
    </location>
</feature>
<evidence type="ECO:0000256" key="4">
    <source>
        <dbReference type="ARBA" id="ARBA00022692"/>
    </source>
</evidence>
<keyword evidence="6 7" id="KW-0472">Membrane</keyword>
<dbReference type="STRING" id="1121001.SAMN02745857_00656"/>
<keyword evidence="2 7" id="KW-0813">Transport</keyword>
<dbReference type="PANTHER" id="PTHR30193">
    <property type="entry name" value="ABC TRANSPORTER PERMEASE PROTEIN"/>
    <property type="match status" value="1"/>
</dbReference>
<dbReference type="InterPro" id="IPR035906">
    <property type="entry name" value="MetI-like_sf"/>
</dbReference>
<sequence length="294" mass="32596">MARPGVRPYTGILFVLPFLLPFALFSLWPLLCNLWLSLMDYFLAERATAWNGFANYVALTESDYFIRGLKNSLLFLLTVPALQIGALGLALLVRRALPGAGWFRTMYYLPVVVAVSVVAVAWRYVFQYDGLLNSMLDWSHLWPGADMDWLGRPQFALYAAMIFAVWKNVGYYMVLYLAGLQAVPRALHDAALLDGAGFWQRLRHVTLPALQPVILLCTLLATMGALKTFQEVLVLTGGGSDTITLLMFVYGAAFHGQSFGLAAAAAVVMMIICFAVAAVQFRYFGQKGIWGKEV</sequence>
<evidence type="ECO:0000313" key="10">
    <source>
        <dbReference type="Proteomes" id="UP000192761"/>
    </source>
</evidence>
<dbReference type="InterPro" id="IPR000515">
    <property type="entry name" value="MetI-like"/>
</dbReference>
<evidence type="ECO:0000313" key="9">
    <source>
        <dbReference type="EMBL" id="SMC19167.1"/>
    </source>
</evidence>
<dbReference type="EMBL" id="FWXD01000003">
    <property type="protein sequence ID" value="SMC19167.1"/>
    <property type="molecule type" value="Genomic_DNA"/>
</dbReference>
<reference evidence="9 10" key="1">
    <citation type="submission" date="2017-04" db="EMBL/GenBank/DDBJ databases">
        <authorList>
            <person name="Afonso C.L."/>
            <person name="Miller P.J."/>
            <person name="Scott M.A."/>
            <person name="Spackman E."/>
            <person name="Goraichik I."/>
            <person name="Dimitrov K.M."/>
            <person name="Suarez D.L."/>
            <person name="Swayne D.E."/>
        </authorList>
    </citation>
    <scope>NUCLEOTIDE SEQUENCE [LARGE SCALE GENOMIC DNA]</scope>
    <source>
        <strain evidence="9 10">DSM 23236</strain>
    </source>
</reference>
<keyword evidence="5 7" id="KW-1133">Transmembrane helix</keyword>
<protein>
    <submittedName>
        <fullName evidence="9">Putative chitobiose transport system permease protein</fullName>
    </submittedName>
</protein>
<evidence type="ECO:0000256" key="7">
    <source>
        <dbReference type="RuleBase" id="RU363032"/>
    </source>
</evidence>
<gene>
    <name evidence="9" type="ORF">SAMN02745857_00656</name>
</gene>
<dbReference type="GO" id="GO:0005886">
    <property type="term" value="C:plasma membrane"/>
    <property type="evidence" value="ECO:0007669"/>
    <property type="project" value="UniProtKB-SubCell"/>
</dbReference>
<evidence type="ECO:0000256" key="6">
    <source>
        <dbReference type="ARBA" id="ARBA00023136"/>
    </source>
</evidence>
<feature type="transmembrane region" description="Helical" evidence="7">
    <location>
        <begin position="232"/>
        <end position="253"/>
    </location>
</feature>
<organism evidence="9 10">
    <name type="scientific">Andreprevotia lacus DSM 23236</name>
    <dbReference type="NCBI Taxonomy" id="1121001"/>
    <lineage>
        <taxon>Bacteria</taxon>
        <taxon>Pseudomonadati</taxon>
        <taxon>Pseudomonadota</taxon>
        <taxon>Betaproteobacteria</taxon>
        <taxon>Neisseriales</taxon>
        <taxon>Chitinibacteraceae</taxon>
        <taxon>Andreprevotia</taxon>
    </lineage>
</organism>
<dbReference type="PROSITE" id="PS50928">
    <property type="entry name" value="ABC_TM1"/>
    <property type="match status" value="1"/>
</dbReference>
<dbReference type="InterPro" id="IPR051393">
    <property type="entry name" value="ABC_transporter_permease"/>
</dbReference>
<feature type="domain" description="ABC transmembrane type-1" evidence="8">
    <location>
        <begin position="69"/>
        <end position="280"/>
    </location>
</feature>
<dbReference type="SUPFAM" id="SSF161098">
    <property type="entry name" value="MetI-like"/>
    <property type="match status" value="1"/>
</dbReference>
<evidence type="ECO:0000259" key="8">
    <source>
        <dbReference type="PROSITE" id="PS50928"/>
    </source>
</evidence>
<feature type="transmembrane region" description="Helical" evidence="7">
    <location>
        <begin position="12"/>
        <end position="36"/>
    </location>
</feature>
<comment type="similarity">
    <text evidence="7">Belongs to the binding-protein-dependent transport system permease family.</text>
</comment>
<dbReference type="AlphaFoldDB" id="A0A1W1X5N1"/>
<dbReference type="Gene3D" id="1.10.3720.10">
    <property type="entry name" value="MetI-like"/>
    <property type="match status" value="1"/>
</dbReference>
<name>A0A1W1X5N1_9NEIS</name>
<dbReference type="RefSeq" id="WP_084089121.1">
    <property type="nucleotide sequence ID" value="NZ_FWXD01000003.1"/>
</dbReference>
<dbReference type="Proteomes" id="UP000192761">
    <property type="component" value="Unassembled WGS sequence"/>
</dbReference>
<feature type="transmembrane region" description="Helical" evidence="7">
    <location>
        <begin position="155"/>
        <end position="178"/>
    </location>
</feature>
<feature type="transmembrane region" description="Helical" evidence="7">
    <location>
        <begin position="73"/>
        <end position="93"/>
    </location>
</feature>
<evidence type="ECO:0000256" key="5">
    <source>
        <dbReference type="ARBA" id="ARBA00022989"/>
    </source>
</evidence>
<feature type="transmembrane region" description="Helical" evidence="7">
    <location>
        <begin position="105"/>
        <end position="125"/>
    </location>
</feature>
<evidence type="ECO:0000256" key="2">
    <source>
        <dbReference type="ARBA" id="ARBA00022448"/>
    </source>
</evidence>
<dbReference type="PANTHER" id="PTHR30193:SF44">
    <property type="entry name" value="LACTOSE TRANSPORT SYSTEM PERMEASE PROTEIN LACF"/>
    <property type="match status" value="1"/>
</dbReference>
<dbReference type="Pfam" id="PF00528">
    <property type="entry name" value="BPD_transp_1"/>
    <property type="match status" value="1"/>
</dbReference>